<reference evidence="2" key="1">
    <citation type="submission" date="2022-11" db="UniProtKB">
        <authorList>
            <consortium name="WormBaseParasite"/>
        </authorList>
    </citation>
    <scope>IDENTIFICATION</scope>
</reference>
<accession>A0A915HEL9</accession>
<keyword evidence="1" id="KW-1185">Reference proteome</keyword>
<evidence type="ECO:0000313" key="2">
    <source>
        <dbReference type="WBParaSite" id="nRc.2.0.1.t00031-RA"/>
    </source>
</evidence>
<evidence type="ECO:0000313" key="1">
    <source>
        <dbReference type="Proteomes" id="UP000887565"/>
    </source>
</evidence>
<dbReference type="WBParaSite" id="nRc.2.0.1.t00031-RA">
    <property type="protein sequence ID" value="nRc.2.0.1.t00031-RA"/>
    <property type="gene ID" value="nRc.2.0.1.g00031"/>
</dbReference>
<organism evidence="1 2">
    <name type="scientific">Romanomermis culicivorax</name>
    <name type="common">Nematode worm</name>
    <dbReference type="NCBI Taxonomy" id="13658"/>
    <lineage>
        <taxon>Eukaryota</taxon>
        <taxon>Metazoa</taxon>
        <taxon>Ecdysozoa</taxon>
        <taxon>Nematoda</taxon>
        <taxon>Enoplea</taxon>
        <taxon>Dorylaimia</taxon>
        <taxon>Mermithida</taxon>
        <taxon>Mermithoidea</taxon>
        <taxon>Mermithidae</taxon>
        <taxon>Romanomermis</taxon>
    </lineage>
</organism>
<dbReference type="AlphaFoldDB" id="A0A915HEL9"/>
<dbReference type="Proteomes" id="UP000887565">
    <property type="component" value="Unplaced"/>
</dbReference>
<name>A0A915HEL9_ROMCU</name>
<sequence>MIDLSKPNEFLITIETYLLILRRRVDAILSKKVQIREKLMSKICSKIGDDHPVHLQLINIIDVIHQQNLPSLIKLKAWLAEDVHY</sequence>
<protein>
    <submittedName>
        <fullName evidence="2">Uncharacterized protein</fullName>
    </submittedName>
</protein>
<proteinExistence type="predicted"/>